<evidence type="ECO:0000313" key="3">
    <source>
        <dbReference type="Proteomes" id="UP001162881"/>
    </source>
</evidence>
<feature type="transmembrane region" description="Helical" evidence="1">
    <location>
        <begin position="94"/>
        <end position="115"/>
    </location>
</feature>
<keyword evidence="1" id="KW-1133">Transmembrane helix</keyword>
<keyword evidence="1" id="KW-0812">Transmembrane</keyword>
<sequence length="136" mass="14081">MEQDTAAIARTPHEPETADLESLTLAEDLRLLAGEAKVLARAELAYQKSRAGFVAGKLRTITGLLVLSLALLFFAAVALVVGLVFALAPILTAWGAMAVVTLGFVVLAGLCALAARRSLAGISAVIAEPAPRDPFA</sequence>
<evidence type="ECO:0000256" key="1">
    <source>
        <dbReference type="SAM" id="Phobius"/>
    </source>
</evidence>
<keyword evidence="3" id="KW-1185">Reference proteome</keyword>
<dbReference type="Proteomes" id="UP001162881">
    <property type="component" value="Unassembled WGS sequence"/>
</dbReference>
<protein>
    <submittedName>
        <fullName evidence="2">Phage holin family protein</fullName>
    </submittedName>
</protein>
<proteinExistence type="predicted"/>
<dbReference type="EMBL" id="JALHLF010000008">
    <property type="protein sequence ID" value="MCJ2181831.1"/>
    <property type="molecule type" value="Genomic_DNA"/>
</dbReference>
<comment type="caution">
    <text evidence="2">The sequence shown here is derived from an EMBL/GenBank/DDBJ whole genome shotgun (WGS) entry which is preliminary data.</text>
</comment>
<keyword evidence="1" id="KW-0472">Membrane</keyword>
<name>A0ABT0BAJ1_9SPHN</name>
<reference evidence="2" key="1">
    <citation type="submission" date="2022-03" db="EMBL/GenBank/DDBJ databases">
        <title>Identification of a novel bacterium isolated from mangrove sediments.</title>
        <authorList>
            <person name="Pan X."/>
        </authorList>
    </citation>
    <scope>NUCLEOTIDE SEQUENCE</scope>
    <source>
        <strain evidence="2">B1949</strain>
    </source>
</reference>
<dbReference type="RefSeq" id="WP_244017118.1">
    <property type="nucleotide sequence ID" value="NZ_JALHLF010000008.1"/>
</dbReference>
<gene>
    <name evidence="2" type="ORF">MTR62_03790</name>
</gene>
<feature type="transmembrane region" description="Helical" evidence="1">
    <location>
        <begin position="64"/>
        <end position="88"/>
    </location>
</feature>
<organism evidence="2 3">
    <name type="scientific">Novosphingobium organovorum</name>
    <dbReference type="NCBI Taxonomy" id="2930092"/>
    <lineage>
        <taxon>Bacteria</taxon>
        <taxon>Pseudomonadati</taxon>
        <taxon>Pseudomonadota</taxon>
        <taxon>Alphaproteobacteria</taxon>
        <taxon>Sphingomonadales</taxon>
        <taxon>Sphingomonadaceae</taxon>
        <taxon>Novosphingobium</taxon>
    </lineage>
</organism>
<accession>A0ABT0BAJ1</accession>
<evidence type="ECO:0000313" key="2">
    <source>
        <dbReference type="EMBL" id="MCJ2181831.1"/>
    </source>
</evidence>